<protein>
    <submittedName>
        <fullName evidence="2">FBP domain-containing protein</fullName>
    </submittedName>
</protein>
<proteinExistence type="predicted"/>
<feature type="domain" description="Elongation factor G-binding protein C-terminal treble-clef zinc-finger" evidence="1">
    <location>
        <begin position="8"/>
        <end position="159"/>
    </location>
</feature>
<dbReference type="InterPro" id="IPR032330">
    <property type="entry name" value="EF-G-binding_C"/>
</dbReference>
<evidence type="ECO:0000259" key="1">
    <source>
        <dbReference type="Pfam" id="PF16571"/>
    </source>
</evidence>
<comment type="caution">
    <text evidence="2">The sequence shown here is derived from an EMBL/GenBank/DDBJ whole genome shotgun (WGS) entry which is preliminary data.</text>
</comment>
<name>A0ABS5XYX0_9MICO</name>
<dbReference type="Proteomes" id="UP000740605">
    <property type="component" value="Unassembled WGS sequence"/>
</dbReference>
<keyword evidence="3" id="KW-1185">Reference proteome</keyword>
<dbReference type="Pfam" id="PF16571">
    <property type="entry name" value="FBP_C"/>
    <property type="match status" value="1"/>
</dbReference>
<accession>A0ABS5XYX0</accession>
<sequence length="163" mass="17967">MHALTEAQIRASLINVTQSERKNLTLPSDLADTPWDARDFYGARDRKLALVGYVVAELDGVPTGLLLRQAESKPRTRAQCAWCADVHLPNDVLLFTAKRVGDAGRRGDTVGTLACDRFQCNENARKLPPLAYTGFDREAARAGRIIAMRESVEGFVRAVRDGL</sequence>
<evidence type="ECO:0000313" key="3">
    <source>
        <dbReference type="Proteomes" id="UP000740605"/>
    </source>
</evidence>
<evidence type="ECO:0000313" key="2">
    <source>
        <dbReference type="EMBL" id="MBT8799236.1"/>
    </source>
</evidence>
<reference evidence="2 3" key="1">
    <citation type="submission" date="2021-03" db="EMBL/GenBank/DDBJ databases">
        <title>Microbacterium pauli sp. nov., isolated from microfiltered milk.</title>
        <authorList>
            <person name="Bellassi P."/>
            <person name="Fontana A."/>
            <person name="Callegari M.L."/>
            <person name="Lorenzo M."/>
            <person name="Cappa F."/>
        </authorList>
    </citation>
    <scope>NUCLEOTIDE SEQUENCE [LARGE SCALE GENOMIC DNA]</scope>
    <source>
        <strain evidence="2 3">DSM 18909</strain>
    </source>
</reference>
<dbReference type="RefSeq" id="WP_215488472.1">
    <property type="nucleotide sequence ID" value="NZ_BAAAPJ010000001.1"/>
</dbReference>
<organism evidence="2 3">
    <name type="scientific">Microbacterium flavum</name>
    <dbReference type="NCBI Taxonomy" id="415216"/>
    <lineage>
        <taxon>Bacteria</taxon>
        <taxon>Bacillati</taxon>
        <taxon>Actinomycetota</taxon>
        <taxon>Actinomycetes</taxon>
        <taxon>Micrococcales</taxon>
        <taxon>Microbacteriaceae</taxon>
        <taxon>Microbacterium</taxon>
    </lineage>
</organism>
<dbReference type="EMBL" id="JAFLHG010000016">
    <property type="protein sequence ID" value="MBT8799236.1"/>
    <property type="molecule type" value="Genomic_DNA"/>
</dbReference>
<gene>
    <name evidence="2" type="ORF">J0P97_14330</name>
</gene>